<dbReference type="Gene3D" id="3.90.550.10">
    <property type="entry name" value="Spore Coat Polysaccharide Biosynthesis Protein SpsA, Chain A"/>
    <property type="match status" value="1"/>
</dbReference>
<evidence type="ECO:0000313" key="5">
    <source>
        <dbReference type="Proteomes" id="UP001529343"/>
    </source>
</evidence>
<dbReference type="InterPro" id="IPR025877">
    <property type="entry name" value="MobA-like_NTP_Trfase"/>
</dbReference>
<dbReference type="Proteomes" id="UP001529343">
    <property type="component" value="Unassembled WGS sequence"/>
</dbReference>
<dbReference type="RefSeq" id="WP_289586647.1">
    <property type="nucleotide sequence ID" value="NZ_JAUDDW010000052.1"/>
</dbReference>
<dbReference type="InterPro" id="IPR029044">
    <property type="entry name" value="Nucleotide-diphossugar_trans"/>
</dbReference>
<dbReference type="PANTHER" id="PTHR43584">
    <property type="entry name" value="NUCLEOTIDYL TRANSFERASE"/>
    <property type="match status" value="1"/>
</dbReference>
<protein>
    <submittedName>
        <fullName evidence="4">NTP transferase domain-containing protein</fullName>
    </submittedName>
</protein>
<dbReference type="SUPFAM" id="SSF53448">
    <property type="entry name" value="Nucleotide-diphospho-sugar transferases"/>
    <property type="match status" value="1"/>
</dbReference>
<dbReference type="PANTHER" id="PTHR43584:SF5">
    <property type="entry name" value="PROTEIN LICC"/>
    <property type="match status" value="1"/>
</dbReference>
<evidence type="ECO:0000256" key="2">
    <source>
        <dbReference type="ARBA" id="ARBA00022695"/>
    </source>
</evidence>
<evidence type="ECO:0000259" key="3">
    <source>
        <dbReference type="Pfam" id="PF12804"/>
    </source>
</evidence>
<dbReference type="EMBL" id="JAUDDW010000052">
    <property type="protein sequence ID" value="MDM8267292.1"/>
    <property type="molecule type" value="Genomic_DNA"/>
</dbReference>
<comment type="caution">
    <text evidence="4">The sequence shown here is derived from an EMBL/GenBank/DDBJ whole genome shotgun (WGS) entry which is preliminary data.</text>
</comment>
<keyword evidence="5" id="KW-1185">Reference proteome</keyword>
<dbReference type="Pfam" id="PF12804">
    <property type="entry name" value="NTP_transf_3"/>
    <property type="match status" value="1"/>
</dbReference>
<feature type="domain" description="MobA-like NTP transferase" evidence="3">
    <location>
        <begin position="7"/>
        <end position="129"/>
    </location>
</feature>
<proteinExistence type="predicted"/>
<name>A0ABT7V0G6_9LACO</name>
<reference evidence="5" key="1">
    <citation type="submission" date="2023-06" db="EMBL/GenBank/DDBJ databases">
        <title>Identification and characterization of horizontal gene transfer across gut microbiota members of farm animals based on homology search.</title>
        <authorList>
            <person name="Zeman M."/>
            <person name="Kubasova T."/>
            <person name="Jahodarova E."/>
            <person name="Nykrynova M."/>
            <person name="Rychlik I."/>
        </authorList>
    </citation>
    <scope>NUCLEOTIDE SEQUENCE [LARGE SCALE GENOMIC DNA]</scope>
    <source>
        <strain evidence="5">161_Gplus</strain>
    </source>
</reference>
<gene>
    <name evidence="4" type="ORF">QUW44_09190</name>
</gene>
<dbReference type="InterPro" id="IPR050065">
    <property type="entry name" value="GlmU-like"/>
</dbReference>
<dbReference type="CDD" id="cd02523">
    <property type="entry name" value="PC_cytidylyltransferase"/>
    <property type="match status" value="1"/>
</dbReference>
<evidence type="ECO:0000313" key="4">
    <source>
        <dbReference type="EMBL" id="MDM8267292.1"/>
    </source>
</evidence>
<organism evidence="4 5">
    <name type="scientific">Limosilactobacillus pontis</name>
    <dbReference type="NCBI Taxonomy" id="35787"/>
    <lineage>
        <taxon>Bacteria</taxon>
        <taxon>Bacillati</taxon>
        <taxon>Bacillota</taxon>
        <taxon>Bacilli</taxon>
        <taxon>Lactobacillales</taxon>
        <taxon>Lactobacillaceae</taxon>
        <taxon>Limosilactobacillus</taxon>
    </lineage>
</organism>
<keyword evidence="1 4" id="KW-0808">Transferase</keyword>
<keyword evidence="2" id="KW-0548">Nucleotidyltransferase</keyword>
<accession>A0ABT7V0G6</accession>
<dbReference type="GO" id="GO:0016740">
    <property type="term" value="F:transferase activity"/>
    <property type="evidence" value="ECO:0007669"/>
    <property type="project" value="UniProtKB-KW"/>
</dbReference>
<sequence length="238" mass="27098">MPKIDNAIIMAAGFGTRMRPLTYKTPKPLVEVDGKPMIESVIDALHENGINDISVVVGYLAAQFDYLPQKFPGVQLINNPYYNRYNNISSLYVARDQLHNTVILDGDQLIMNPTILKRNFTHSGYAGSPISSWSDEWIMHVDKHNVVTSCDRDGGDQGWRLYSLSKWTASDSSKLKQDLVQEFEDRHNRDIYWDDVAMFRHFADFTLTMMPINSGDIIEVDSIEQLAAINKLLKGRLN</sequence>
<evidence type="ECO:0000256" key="1">
    <source>
        <dbReference type="ARBA" id="ARBA00022679"/>
    </source>
</evidence>